<reference evidence="1 2" key="1">
    <citation type="journal article" date="2018" name="Vet. Microbiol.">
        <title>Characterisation of Staphylococcus felis isolated from cats using whole genome sequencing.</title>
        <authorList>
            <person name="Worthing K."/>
            <person name="Pang S."/>
            <person name="Trott D.J."/>
            <person name="Abraham S."/>
            <person name="Coombs G.W."/>
            <person name="Jordan D."/>
            <person name="McIntyre L."/>
            <person name="Davies M.R."/>
            <person name="Norris J."/>
        </authorList>
    </citation>
    <scope>NUCLEOTIDE SEQUENCE [LARGE SCALE GENOMIC DNA]</scope>
    <source>
        <strain evidence="1 2">F9</strain>
    </source>
</reference>
<dbReference type="EMBL" id="QKXQ01000412">
    <property type="protein sequence ID" value="REH93272.1"/>
    <property type="molecule type" value="Genomic_DNA"/>
</dbReference>
<keyword evidence="1" id="KW-0808">Transferase</keyword>
<gene>
    <name evidence="1" type="ORF">DOS83_09020</name>
</gene>
<keyword evidence="1" id="KW-0418">Kinase</keyword>
<dbReference type="AlphaFoldDB" id="A0A3E0IN90"/>
<evidence type="ECO:0000313" key="1">
    <source>
        <dbReference type="EMBL" id="REH93272.1"/>
    </source>
</evidence>
<dbReference type="InterPro" id="IPR043129">
    <property type="entry name" value="ATPase_NBD"/>
</dbReference>
<dbReference type="Gene3D" id="3.30.420.40">
    <property type="match status" value="1"/>
</dbReference>
<evidence type="ECO:0000313" key="2">
    <source>
        <dbReference type="Proteomes" id="UP000256562"/>
    </source>
</evidence>
<accession>A0A3E0IN90</accession>
<dbReference type="GO" id="GO:0016301">
    <property type="term" value="F:kinase activity"/>
    <property type="evidence" value="ECO:0007669"/>
    <property type="project" value="UniProtKB-KW"/>
</dbReference>
<dbReference type="Proteomes" id="UP000256562">
    <property type="component" value="Unassembled WGS sequence"/>
</dbReference>
<organism evidence="1 2">
    <name type="scientific">Staphylococcus felis</name>
    <dbReference type="NCBI Taxonomy" id="46127"/>
    <lineage>
        <taxon>Bacteria</taxon>
        <taxon>Bacillati</taxon>
        <taxon>Bacillota</taxon>
        <taxon>Bacilli</taxon>
        <taxon>Bacillales</taxon>
        <taxon>Staphylococcaceae</taxon>
        <taxon>Staphylococcus</taxon>
    </lineage>
</organism>
<feature type="non-terminal residue" evidence="1">
    <location>
        <position position="1"/>
    </location>
</feature>
<dbReference type="SUPFAM" id="SSF53067">
    <property type="entry name" value="Actin-like ATPase domain"/>
    <property type="match status" value="1"/>
</dbReference>
<sequence length="52" mass="6180">AIGFWKDKSDIQKNWKLEKSFDPDMTDDERTKLYKGWKKAVEATQVFKLDEA</sequence>
<proteinExistence type="predicted"/>
<protein>
    <submittedName>
        <fullName evidence="1">Glycerol kinase</fullName>
    </submittedName>
</protein>
<comment type="caution">
    <text evidence="1">The sequence shown here is derived from an EMBL/GenBank/DDBJ whole genome shotgun (WGS) entry which is preliminary data.</text>
</comment>
<name>A0A3E0IN90_9STAP</name>